<dbReference type="OrthoDB" id="411584at2759"/>
<dbReference type="STRING" id="1077348.A0A2G8SR22"/>
<comment type="similarity">
    <text evidence="1">Belongs to the BolA/IbaG family.</text>
</comment>
<dbReference type="PANTHER" id="PTHR46230">
    <property type="match status" value="1"/>
</dbReference>
<comment type="caution">
    <text evidence="3">The sequence shown here is derived from an EMBL/GenBank/DDBJ whole genome shotgun (WGS) entry which is preliminary data.</text>
</comment>
<accession>A0A2G8SR22</accession>
<evidence type="ECO:0008006" key="5">
    <source>
        <dbReference type="Google" id="ProtNLM"/>
    </source>
</evidence>
<reference evidence="3 4" key="1">
    <citation type="journal article" date="2015" name="Sci. Rep.">
        <title>Chromosome-level genome map provides insights into diverse defense mechanisms in the medicinal fungus Ganoderma sinense.</title>
        <authorList>
            <person name="Zhu Y."/>
            <person name="Xu J."/>
            <person name="Sun C."/>
            <person name="Zhou S."/>
            <person name="Xu H."/>
            <person name="Nelson D.R."/>
            <person name="Qian J."/>
            <person name="Song J."/>
            <person name="Luo H."/>
            <person name="Xiang L."/>
            <person name="Li Y."/>
            <person name="Xu Z."/>
            <person name="Ji A."/>
            <person name="Wang L."/>
            <person name="Lu S."/>
            <person name="Hayward A."/>
            <person name="Sun W."/>
            <person name="Li X."/>
            <person name="Schwartz D.C."/>
            <person name="Wang Y."/>
            <person name="Chen S."/>
        </authorList>
    </citation>
    <scope>NUCLEOTIDE SEQUENCE [LARGE SCALE GENOMIC DNA]</scope>
    <source>
        <strain evidence="3 4">ZZ0214-1</strain>
    </source>
</reference>
<proteinExistence type="inferred from homology"/>
<name>A0A2G8SR22_9APHY</name>
<gene>
    <name evidence="3" type="ORF">GSI_01861</name>
</gene>
<evidence type="ECO:0000256" key="2">
    <source>
        <dbReference type="SAM" id="MobiDB-lite"/>
    </source>
</evidence>
<dbReference type="Proteomes" id="UP000230002">
    <property type="component" value="Unassembled WGS sequence"/>
</dbReference>
<feature type="region of interest" description="Disordered" evidence="2">
    <location>
        <begin position="63"/>
        <end position="84"/>
    </location>
</feature>
<dbReference type="Pfam" id="PF01722">
    <property type="entry name" value="BolA"/>
    <property type="match status" value="1"/>
</dbReference>
<dbReference type="GO" id="GO:0005759">
    <property type="term" value="C:mitochondrial matrix"/>
    <property type="evidence" value="ECO:0007669"/>
    <property type="project" value="TreeGrafter"/>
</dbReference>
<sequence>MLALRRLRLPIALPRNRPTPRAHVMATMSTAAGDPRDPSPVGPVEDAIRTKLAELLRPSQLDITNDSWQHRHHAPMRVSGGGNGETHFSVHVVSEQFQGKSTMQRHRMIYAALSDEFAAGLHALSLKTKTPSEVQSTTQG</sequence>
<organism evidence="3 4">
    <name type="scientific">Ganoderma sinense ZZ0214-1</name>
    <dbReference type="NCBI Taxonomy" id="1077348"/>
    <lineage>
        <taxon>Eukaryota</taxon>
        <taxon>Fungi</taxon>
        <taxon>Dikarya</taxon>
        <taxon>Basidiomycota</taxon>
        <taxon>Agaricomycotina</taxon>
        <taxon>Agaricomycetes</taxon>
        <taxon>Polyporales</taxon>
        <taxon>Polyporaceae</taxon>
        <taxon>Ganoderma</taxon>
    </lineage>
</organism>
<dbReference type="PIRSF" id="PIRSF003113">
    <property type="entry name" value="BolA"/>
    <property type="match status" value="1"/>
</dbReference>
<dbReference type="AlphaFoldDB" id="A0A2G8SR22"/>
<protein>
    <recommendedName>
        <fullName evidence="5">BolA protein</fullName>
    </recommendedName>
</protein>
<dbReference type="PANTHER" id="PTHR46230:SF7">
    <property type="entry name" value="BOLA-LIKE PROTEIN 1"/>
    <property type="match status" value="1"/>
</dbReference>
<dbReference type="Gene3D" id="3.30.300.90">
    <property type="entry name" value="BolA-like"/>
    <property type="match status" value="1"/>
</dbReference>
<keyword evidence="4" id="KW-1185">Reference proteome</keyword>
<dbReference type="InterPro" id="IPR036065">
    <property type="entry name" value="BolA-like_sf"/>
</dbReference>
<dbReference type="InterPro" id="IPR002634">
    <property type="entry name" value="BolA"/>
</dbReference>
<evidence type="ECO:0000313" key="4">
    <source>
        <dbReference type="Proteomes" id="UP000230002"/>
    </source>
</evidence>
<evidence type="ECO:0000256" key="1">
    <source>
        <dbReference type="RuleBase" id="RU003860"/>
    </source>
</evidence>
<dbReference type="SUPFAM" id="SSF82657">
    <property type="entry name" value="BolA-like"/>
    <property type="match status" value="1"/>
</dbReference>
<dbReference type="EMBL" id="AYKW01000002">
    <property type="protein sequence ID" value="PIL36200.1"/>
    <property type="molecule type" value="Genomic_DNA"/>
</dbReference>
<evidence type="ECO:0000313" key="3">
    <source>
        <dbReference type="EMBL" id="PIL36200.1"/>
    </source>
</evidence>
<dbReference type="GO" id="GO:0044572">
    <property type="term" value="P:[4Fe-4S] cluster assembly"/>
    <property type="evidence" value="ECO:0007669"/>
    <property type="project" value="TreeGrafter"/>
</dbReference>